<dbReference type="EMBL" id="JAYLLH010000033">
    <property type="protein sequence ID" value="MEC3862989.1"/>
    <property type="molecule type" value="Genomic_DNA"/>
</dbReference>
<keyword evidence="1" id="KW-0472">Membrane</keyword>
<gene>
    <name evidence="3" type="ORF">VK792_16975</name>
</gene>
<evidence type="ECO:0000313" key="3">
    <source>
        <dbReference type="EMBL" id="MEC3862989.1"/>
    </source>
</evidence>
<sequence>MSETDSFIEEVTEEVRRDKLFAAFRKYGWIAVLAILLLVGGAAWREWQKSQATAAAQAFGDAILFALEKTEPADRIVALQGIDAPGPQGQAVLSLLIAAEQGAAEQDAAAVQTLQALANQPEVPEVYRDIARFKALSRAGDSMSLAERRTELESMAVPGMPLRMLAEEQLAFLSIEEGDTDAAIKRLNDIIADAETTAGLRRRAAQLIVALGGVPEDA</sequence>
<evidence type="ECO:0000256" key="1">
    <source>
        <dbReference type="SAM" id="Phobius"/>
    </source>
</evidence>
<comment type="caution">
    <text evidence="3">The sequence shown here is derived from an EMBL/GenBank/DDBJ whole genome shotgun (WGS) entry which is preliminary data.</text>
</comment>
<proteinExistence type="predicted"/>
<protein>
    <submittedName>
        <fullName evidence="3">Tetratricopeptide repeat protein</fullName>
    </submittedName>
</protein>
<keyword evidence="4" id="KW-1185">Reference proteome</keyword>
<dbReference type="Pfam" id="PF09976">
    <property type="entry name" value="TPR_21"/>
    <property type="match status" value="1"/>
</dbReference>
<keyword evidence="1" id="KW-0812">Transmembrane</keyword>
<organism evidence="3 4">
    <name type="scientific">Mesobacterium hydrothermale</name>
    <dbReference type="NCBI Taxonomy" id="3111907"/>
    <lineage>
        <taxon>Bacteria</taxon>
        <taxon>Pseudomonadati</taxon>
        <taxon>Pseudomonadota</taxon>
        <taxon>Alphaproteobacteria</taxon>
        <taxon>Rhodobacterales</taxon>
        <taxon>Roseobacteraceae</taxon>
        <taxon>Mesobacterium</taxon>
    </lineage>
</organism>
<dbReference type="Proteomes" id="UP001348149">
    <property type="component" value="Unassembled WGS sequence"/>
</dbReference>
<keyword evidence="1" id="KW-1133">Transmembrane helix</keyword>
<dbReference type="RefSeq" id="WP_326299061.1">
    <property type="nucleotide sequence ID" value="NZ_JAYLLH010000033.1"/>
</dbReference>
<reference evidence="3 4" key="1">
    <citation type="submission" date="2024-01" db="EMBL/GenBank/DDBJ databases">
        <title>Mesobacterium rodlantinim sp. nov., isolated from shallow sea hydrothermal systems off Kueishantao Island.</title>
        <authorList>
            <person name="Su Z."/>
            <person name="Tang K."/>
        </authorList>
    </citation>
    <scope>NUCLEOTIDE SEQUENCE [LARGE SCALE GENOMIC DNA]</scope>
    <source>
        <strain evidence="3 4">TK19101</strain>
    </source>
</reference>
<feature type="domain" description="Ancillary SecYEG translocon subunit/Cell division coordinator CpoB TPR" evidence="2">
    <location>
        <begin position="29"/>
        <end position="133"/>
    </location>
</feature>
<dbReference type="InterPro" id="IPR018704">
    <property type="entry name" value="SecYEG/CpoB_TPR"/>
</dbReference>
<evidence type="ECO:0000259" key="2">
    <source>
        <dbReference type="Pfam" id="PF09976"/>
    </source>
</evidence>
<feature type="transmembrane region" description="Helical" evidence="1">
    <location>
        <begin position="27"/>
        <end position="44"/>
    </location>
</feature>
<accession>A0ABU6HM52</accession>
<name>A0ABU6HM52_9RHOB</name>
<evidence type="ECO:0000313" key="4">
    <source>
        <dbReference type="Proteomes" id="UP001348149"/>
    </source>
</evidence>